<dbReference type="GO" id="GO:0005778">
    <property type="term" value="C:peroxisomal membrane"/>
    <property type="evidence" value="ECO:0007669"/>
    <property type="project" value="TreeGrafter"/>
</dbReference>
<evidence type="ECO:0000256" key="1">
    <source>
        <dbReference type="ARBA" id="ARBA00004275"/>
    </source>
</evidence>
<gene>
    <name evidence="12" type="ORF">MAM_07341</name>
</gene>
<dbReference type="GO" id="GO:0005052">
    <property type="term" value="F:peroxisome matrix targeting signal-1 binding"/>
    <property type="evidence" value="ECO:0007669"/>
    <property type="project" value="TreeGrafter"/>
</dbReference>
<dbReference type="SUPFAM" id="SSF48403">
    <property type="entry name" value="Ankyrin repeat"/>
    <property type="match status" value="1"/>
</dbReference>
<dbReference type="PANTHER" id="PTHR10130">
    <property type="entry name" value="PEROXISOMAL TARGETING SIGNAL 1 RECEPTOR PEX5"/>
    <property type="match status" value="1"/>
</dbReference>
<keyword evidence="12" id="KW-0675">Receptor</keyword>
<evidence type="ECO:0000259" key="11">
    <source>
        <dbReference type="Pfam" id="PF24883"/>
    </source>
</evidence>
<keyword evidence="8" id="KW-0040">ANK repeat</keyword>
<dbReference type="EMBL" id="AZHE01000030">
    <property type="protein sequence ID" value="KHN94745.1"/>
    <property type="molecule type" value="Genomic_DNA"/>
</dbReference>
<feature type="region of interest" description="Disordered" evidence="10">
    <location>
        <begin position="1"/>
        <end position="55"/>
    </location>
</feature>
<proteinExistence type="inferred from homology"/>
<dbReference type="InterPro" id="IPR056884">
    <property type="entry name" value="NPHP3-like_N"/>
</dbReference>
<keyword evidence="7" id="KW-0576">Peroxisome</keyword>
<feature type="repeat" description="ANK" evidence="8">
    <location>
        <begin position="883"/>
        <end position="910"/>
    </location>
</feature>
<dbReference type="Pfam" id="PF13637">
    <property type="entry name" value="Ank_4"/>
    <property type="match status" value="1"/>
</dbReference>
<dbReference type="InterPro" id="IPR002110">
    <property type="entry name" value="Ankyrin_rpt"/>
</dbReference>
<evidence type="ECO:0000256" key="7">
    <source>
        <dbReference type="ARBA" id="ARBA00023140"/>
    </source>
</evidence>
<keyword evidence="4" id="KW-0963">Cytoplasm</keyword>
<dbReference type="InterPro" id="IPR024111">
    <property type="entry name" value="PEX5/PEX5L"/>
</dbReference>
<evidence type="ECO:0000313" key="12">
    <source>
        <dbReference type="EMBL" id="KHN94745.1"/>
    </source>
</evidence>
<keyword evidence="6 9" id="KW-0802">TPR repeat</keyword>
<dbReference type="Gene3D" id="1.25.40.20">
    <property type="entry name" value="Ankyrin repeat-containing domain"/>
    <property type="match status" value="2"/>
</dbReference>
<feature type="repeat" description="ANK" evidence="8">
    <location>
        <begin position="912"/>
        <end position="944"/>
    </location>
</feature>
<dbReference type="PROSITE" id="PS50005">
    <property type="entry name" value="TPR"/>
    <property type="match status" value="1"/>
</dbReference>
<dbReference type="STRING" id="1081103.A0A0B2WP38"/>
<dbReference type="SUPFAM" id="SSF48452">
    <property type="entry name" value="TPR-like"/>
    <property type="match status" value="1"/>
</dbReference>
<evidence type="ECO:0000256" key="9">
    <source>
        <dbReference type="PROSITE-ProRule" id="PRU00339"/>
    </source>
</evidence>
<dbReference type="SMART" id="SM00028">
    <property type="entry name" value="TPR"/>
    <property type="match status" value="3"/>
</dbReference>
<keyword evidence="5" id="KW-0677">Repeat</keyword>
<dbReference type="GeneID" id="63741796"/>
<dbReference type="InterPro" id="IPR011990">
    <property type="entry name" value="TPR-like_helical_dom_sf"/>
</dbReference>
<dbReference type="OrthoDB" id="5086500at2759"/>
<comment type="caution">
    <text evidence="12">The sequence shown here is derived from an EMBL/GenBank/DDBJ whole genome shotgun (WGS) entry which is preliminary data.</text>
</comment>
<feature type="compositionally biased region" description="Polar residues" evidence="10">
    <location>
        <begin position="14"/>
        <end position="24"/>
    </location>
</feature>
<feature type="repeat" description="ANK" evidence="8">
    <location>
        <begin position="1012"/>
        <end position="1044"/>
    </location>
</feature>
<feature type="domain" description="Nephrocystin 3-like N-terminal" evidence="11">
    <location>
        <begin position="428"/>
        <end position="604"/>
    </location>
</feature>
<dbReference type="InterPro" id="IPR019734">
    <property type="entry name" value="TPR_rpt"/>
</dbReference>
<evidence type="ECO:0000313" key="13">
    <source>
        <dbReference type="Proteomes" id="UP000030816"/>
    </source>
</evidence>
<dbReference type="RefSeq" id="XP_040675811.1">
    <property type="nucleotide sequence ID" value="XM_040826139.1"/>
</dbReference>
<dbReference type="PRINTS" id="PR01415">
    <property type="entry name" value="ANKYRIN"/>
</dbReference>
<organism evidence="12 13">
    <name type="scientific">Metarhizium album (strain ARSEF 1941)</name>
    <dbReference type="NCBI Taxonomy" id="1081103"/>
    <lineage>
        <taxon>Eukaryota</taxon>
        <taxon>Fungi</taxon>
        <taxon>Dikarya</taxon>
        <taxon>Ascomycota</taxon>
        <taxon>Pezizomycotina</taxon>
        <taxon>Sordariomycetes</taxon>
        <taxon>Hypocreomycetidae</taxon>
        <taxon>Hypocreales</taxon>
        <taxon>Clavicipitaceae</taxon>
        <taxon>Metarhizium</taxon>
    </lineage>
</organism>
<evidence type="ECO:0000256" key="3">
    <source>
        <dbReference type="ARBA" id="ARBA00005348"/>
    </source>
</evidence>
<dbReference type="SUPFAM" id="SSF53474">
    <property type="entry name" value="alpha/beta-Hydrolases"/>
    <property type="match status" value="1"/>
</dbReference>
<dbReference type="PROSITE" id="PS50293">
    <property type="entry name" value="TPR_REGION"/>
    <property type="match status" value="1"/>
</dbReference>
<feature type="repeat" description="ANK" evidence="8">
    <location>
        <begin position="979"/>
        <end position="1011"/>
    </location>
</feature>
<dbReference type="SMART" id="SM00248">
    <property type="entry name" value="ANK"/>
    <property type="match status" value="5"/>
</dbReference>
<evidence type="ECO:0000256" key="4">
    <source>
        <dbReference type="ARBA" id="ARBA00022490"/>
    </source>
</evidence>
<dbReference type="Pfam" id="PF12796">
    <property type="entry name" value="Ank_2"/>
    <property type="match status" value="1"/>
</dbReference>
<reference evidence="12 13" key="1">
    <citation type="journal article" date="2014" name="Proc. Natl. Acad. Sci. U.S.A.">
        <title>Trajectory and genomic determinants of fungal-pathogen speciation and host adaptation.</title>
        <authorList>
            <person name="Hu X."/>
            <person name="Xiao G."/>
            <person name="Zheng P."/>
            <person name="Shang Y."/>
            <person name="Su Y."/>
            <person name="Zhang X."/>
            <person name="Liu X."/>
            <person name="Zhan S."/>
            <person name="St Leger R.J."/>
            <person name="Wang C."/>
        </authorList>
    </citation>
    <scope>NUCLEOTIDE SEQUENCE [LARGE SCALE GENOMIC DNA]</scope>
    <source>
        <strain evidence="12 13">ARSEF 1941</strain>
    </source>
</reference>
<dbReference type="InterPro" id="IPR029058">
    <property type="entry name" value="AB_hydrolase_fold"/>
</dbReference>
<feature type="repeat" description="ANK" evidence="8">
    <location>
        <begin position="946"/>
        <end position="978"/>
    </location>
</feature>
<dbReference type="HOGENOM" id="CLU_000288_34_1_1"/>
<dbReference type="InterPro" id="IPR036770">
    <property type="entry name" value="Ankyrin_rpt-contain_sf"/>
</dbReference>
<protein>
    <submittedName>
        <fullName evidence="12">Peroxisomal targeting signal 1 receptor</fullName>
    </submittedName>
</protein>
<evidence type="ECO:0000256" key="8">
    <source>
        <dbReference type="PROSITE-ProRule" id="PRU00023"/>
    </source>
</evidence>
<evidence type="ECO:0000256" key="10">
    <source>
        <dbReference type="SAM" id="MobiDB-lite"/>
    </source>
</evidence>
<dbReference type="Gene3D" id="1.25.40.10">
    <property type="entry name" value="Tetratricopeptide repeat domain"/>
    <property type="match status" value="1"/>
</dbReference>
<sequence>MYRLARSSKLGKALSTTSDETSGGQDEKTSAEPEALSVPAARDNHASGKHKPPKSTLGLQILHDCDEPTIECALQLSGPRNEMGANDWLSIVAVHGLGANPDYAWIWLPKNNPPDSPGYPDEPFNWLQKLLPAKLSCRVLAFNYDSAWFANAPQQRLSHISDNLLDSLRHQRDEVGVIIIRALRLVALANSLRKQVTNRPLIFIGHSFGGNVIEQAIVSASRHCSEYLSIAESTAGVIFLGTPHRGSPAARWGAMIASLASPGFVTEDRLLKALDEQSDSLADRLRDFSRWLFSDSVPVVCAFEQLMTDYSSRAGFVGKLLPSKELIVPESSACIDGHHRIALNTDHLKINKFYGPDDPSFKRIYPHIVRMVETACQRLNRRRNPIAIPTDESCASDDLKKCLRKMRVTNPLDVLSNIHAQKGERVENTCQWILNREEFSAWAASKDAQLLRLVGSPGIGKTIMSTFLVEVLREKVEKTADKTFAYFFCDDKNQDRKTPTAILRSLVWQLLLQRNELFRHVQPDFEKHAGDRVFEDFFNSFSALWRVFCCTLQDERAGEVFILIDALDECESSTRQHLLVSIKKLFQLPPGKVRRNIKLLITCRLQISDIEDELQGVGVSVQMGSAVINDDLAKYIDDKVGDLASKKKYTPSLKQKVSETLKREAGSTFLWVSLMIAELRAVLMHQVEEKLKDLPHGIDDTYASILDRIPRENTETAQFILRCMAVARRPLRKTEIQTAFATWKTGLVRRGEDGAVYADILSVCSSILYVSSGDDATINFCHQSVKDFLLLKRSKINKWYHTAEAEANLQIFKACWAYLSAEAFNNGKNASDLRRQFSQHLFLEYSSREWDNHATASYPAVLGDWHELATNVTKAPMLRDAWLLRAAREGQEGIARLLLENGAEANFKDSKYGRTPLLWASEKGHEAIVKLLLENGAKADSKDSVYNRTLLSLTSRNGQEAIAKLLLDHGAEVDSKSTNGRTPLSWAAEKGHEAVVKLLLQNGANVHIADKTGRTALSWAAEKRHTAVVKLLLQKGAKEEREATAHLPVQVEVIDQADADSDSHQDPDGHSDLPAVGNGRRFGGHWGTYVFAQDNIFRNEKNAFREGVELMKQGGNLSLAALLLEAAVQQHPDQVEAWLYLGQAQAQNEEETAAILAMEQVLKHDANNLDALMSLSVSYSNEGYDSEAVRTLERWLSVKYSNIMDPKDVSPKRDLSYRDRKRLYHKVVRLFSEAAQLSPDREYADPDVQVGLGVLFQAVAAYDKAIECFQLALHSSALGTANQHDQAHLLWNRLGAVLANNGAFEDAIAAYEQALSISPNFVRARSNLGISCITTDPRLAVCHLLTALKIHNSVEKSGRAKIYEILGGGNHQVGETLGRVSAPNRSKQLHDTLRSVFRVMKRKDLEEKLVEDVDLDVFRPEFDF</sequence>
<comment type="similarity">
    <text evidence="3">Belongs to the peroxisomal targeting signal receptor family.</text>
</comment>
<dbReference type="Gene3D" id="3.40.50.1820">
    <property type="entry name" value="alpha/beta hydrolase"/>
    <property type="match status" value="1"/>
</dbReference>
<dbReference type="Pfam" id="PF13432">
    <property type="entry name" value="TPR_16"/>
    <property type="match status" value="1"/>
</dbReference>
<dbReference type="GO" id="GO:0005829">
    <property type="term" value="C:cytosol"/>
    <property type="evidence" value="ECO:0007669"/>
    <property type="project" value="TreeGrafter"/>
</dbReference>
<dbReference type="Pfam" id="PF24883">
    <property type="entry name" value="NPHP3_N"/>
    <property type="match status" value="1"/>
</dbReference>
<dbReference type="PANTHER" id="PTHR10130:SF0">
    <property type="entry name" value="GH08708P"/>
    <property type="match status" value="1"/>
</dbReference>
<evidence type="ECO:0000256" key="2">
    <source>
        <dbReference type="ARBA" id="ARBA00004496"/>
    </source>
</evidence>
<dbReference type="Gene3D" id="3.40.50.300">
    <property type="entry name" value="P-loop containing nucleotide triphosphate hydrolases"/>
    <property type="match status" value="1"/>
</dbReference>
<accession>A0A0B2WP38</accession>
<name>A0A0B2WP38_METAS</name>
<feature type="repeat" description="TPR" evidence="9">
    <location>
        <begin position="1288"/>
        <end position="1321"/>
    </location>
</feature>
<dbReference type="Proteomes" id="UP000030816">
    <property type="component" value="Unassembled WGS sequence"/>
</dbReference>
<dbReference type="PROSITE" id="PS50088">
    <property type="entry name" value="ANK_REPEAT"/>
    <property type="match status" value="5"/>
</dbReference>
<dbReference type="InterPro" id="IPR027417">
    <property type="entry name" value="P-loop_NTPase"/>
</dbReference>
<dbReference type="PROSITE" id="PS50297">
    <property type="entry name" value="ANK_REP_REGION"/>
    <property type="match status" value="4"/>
</dbReference>
<evidence type="ECO:0000256" key="6">
    <source>
        <dbReference type="ARBA" id="ARBA00022803"/>
    </source>
</evidence>
<dbReference type="SUPFAM" id="SSF52540">
    <property type="entry name" value="P-loop containing nucleoside triphosphate hydrolases"/>
    <property type="match status" value="1"/>
</dbReference>
<comment type="subcellular location">
    <subcellularLocation>
        <location evidence="2">Cytoplasm</location>
    </subcellularLocation>
    <subcellularLocation>
        <location evidence="1">Peroxisome</location>
    </subcellularLocation>
</comment>
<evidence type="ECO:0000256" key="5">
    <source>
        <dbReference type="ARBA" id="ARBA00022737"/>
    </source>
</evidence>
<keyword evidence="13" id="KW-1185">Reference proteome</keyword>
<dbReference type="Pfam" id="PF00515">
    <property type="entry name" value="TPR_1"/>
    <property type="match status" value="1"/>
</dbReference>
<dbReference type="GO" id="GO:0016560">
    <property type="term" value="P:protein import into peroxisome matrix, docking"/>
    <property type="evidence" value="ECO:0007669"/>
    <property type="project" value="TreeGrafter"/>
</dbReference>